<evidence type="ECO:0000256" key="3">
    <source>
        <dbReference type="ARBA" id="ARBA00022448"/>
    </source>
</evidence>
<protein>
    <submittedName>
        <fullName evidence="11">Preprotein translocase, YajC subunit</fullName>
    </submittedName>
</protein>
<comment type="subcellular location">
    <subcellularLocation>
        <location evidence="1">Cell membrane</location>
        <topology evidence="1">Single-pass membrane protein</topology>
    </subcellularLocation>
</comment>
<keyword evidence="6" id="KW-0653">Protein transport</keyword>
<sequence>MPLDSNTLMSVAMLVVLVVVFYFMLIRPENKRKKEAAKMRSELAVGDFITTIGGIMGTICAVKEESIVIETGADRVRIELTKWAISSKGVQTTENADSANAEKK</sequence>
<reference evidence="11" key="1">
    <citation type="submission" date="2016-04" db="EMBL/GenBank/DDBJ databases">
        <authorList>
            <person name="Evans L.H."/>
            <person name="Alamgir A."/>
            <person name="Owens N."/>
            <person name="Weber N.D."/>
            <person name="Virtaneva K."/>
            <person name="Barbian K."/>
            <person name="Babar A."/>
            <person name="Rosenke K."/>
        </authorList>
    </citation>
    <scope>NUCLEOTIDE SEQUENCE</scope>
    <source>
        <strain evidence="11">86</strain>
    </source>
</reference>
<keyword evidence="3" id="KW-0813">Transport</keyword>
<keyword evidence="8" id="KW-0811">Translocation</keyword>
<dbReference type="EMBL" id="FLUN01000001">
    <property type="protein sequence ID" value="SBW03695.1"/>
    <property type="molecule type" value="Genomic_DNA"/>
</dbReference>
<dbReference type="PANTHER" id="PTHR33909">
    <property type="entry name" value="SEC TRANSLOCON ACCESSORY COMPLEX SUBUNIT YAJC"/>
    <property type="match status" value="1"/>
</dbReference>
<feature type="transmembrane region" description="Helical" evidence="10">
    <location>
        <begin position="6"/>
        <end position="25"/>
    </location>
</feature>
<keyword evidence="5 10" id="KW-0812">Transmembrane</keyword>
<dbReference type="GO" id="GO:0005886">
    <property type="term" value="C:plasma membrane"/>
    <property type="evidence" value="ECO:0007669"/>
    <property type="project" value="UniProtKB-SubCell"/>
</dbReference>
<keyword evidence="9 10" id="KW-0472">Membrane</keyword>
<evidence type="ECO:0000256" key="10">
    <source>
        <dbReference type="SAM" id="Phobius"/>
    </source>
</evidence>
<organism evidence="11">
    <name type="scientific">uncultured Eubacteriales bacterium</name>
    <dbReference type="NCBI Taxonomy" id="172733"/>
    <lineage>
        <taxon>Bacteria</taxon>
        <taxon>Bacillati</taxon>
        <taxon>Bacillota</taxon>
        <taxon>Clostridia</taxon>
        <taxon>Eubacteriales</taxon>
        <taxon>environmental samples</taxon>
    </lineage>
</organism>
<evidence type="ECO:0000256" key="5">
    <source>
        <dbReference type="ARBA" id="ARBA00022692"/>
    </source>
</evidence>
<dbReference type="PRINTS" id="PR01853">
    <property type="entry name" value="YAJCTRNLCASE"/>
</dbReference>
<dbReference type="GO" id="GO:0015031">
    <property type="term" value="P:protein transport"/>
    <property type="evidence" value="ECO:0007669"/>
    <property type="project" value="UniProtKB-KW"/>
</dbReference>
<dbReference type="SMART" id="SM01323">
    <property type="entry name" value="YajC"/>
    <property type="match status" value="1"/>
</dbReference>
<evidence type="ECO:0000256" key="1">
    <source>
        <dbReference type="ARBA" id="ARBA00004162"/>
    </source>
</evidence>
<name>A0A212JWL7_9FIRM</name>
<dbReference type="PANTHER" id="PTHR33909:SF1">
    <property type="entry name" value="SEC TRANSLOCON ACCESSORY COMPLEX SUBUNIT YAJC"/>
    <property type="match status" value="1"/>
</dbReference>
<dbReference type="Pfam" id="PF02699">
    <property type="entry name" value="YajC"/>
    <property type="match status" value="1"/>
</dbReference>
<evidence type="ECO:0000256" key="4">
    <source>
        <dbReference type="ARBA" id="ARBA00022475"/>
    </source>
</evidence>
<evidence type="ECO:0000256" key="8">
    <source>
        <dbReference type="ARBA" id="ARBA00023010"/>
    </source>
</evidence>
<accession>A0A212JWL7</accession>
<comment type="similarity">
    <text evidence="2">Belongs to the YajC family.</text>
</comment>
<dbReference type="NCBIfam" id="TIGR00739">
    <property type="entry name" value="yajC"/>
    <property type="match status" value="1"/>
</dbReference>
<keyword evidence="7 10" id="KW-1133">Transmembrane helix</keyword>
<evidence type="ECO:0000256" key="7">
    <source>
        <dbReference type="ARBA" id="ARBA00022989"/>
    </source>
</evidence>
<evidence type="ECO:0000256" key="2">
    <source>
        <dbReference type="ARBA" id="ARBA00006742"/>
    </source>
</evidence>
<gene>
    <name evidence="11" type="primary">yajC</name>
    <name evidence="11" type="ORF">KL86CLO1_11812</name>
</gene>
<proteinExistence type="inferred from homology"/>
<evidence type="ECO:0000256" key="9">
    <source>
        <dbReference type="ARBA" id="ARBA00023136"/>
    </source>
</evidence>
<keyword evidence="4" id="KW-1003">Cell membrane</keyword>
<dbReference type="AlphaFoldDB" id="A0A212JWL7"/>
<evidence type="ECO:0000313" key="11">
    <source>
        <dbReference type="EMBL" id="SBW03695.1"/>
    </source>
</evidence>
<dbReference type="InterPro" id="IPR003849">
    <property type="entry name" value="Preprotein_translocase_YajC"/>
</dbReference>
<evidence type="ECO:0000256" key="6">
    <source>
        <dbReference type="ARBA" id="ARBA00022927"/>
    </source>
</evidence>